<dbReference type="RefSeq" id="WP_182042889.1">
    <property type="nucleotide sequence ID" value="NZ_JACDZE010000001.1"/>
</dbReference>
<dbReference type="PANTHER" id="PTHR10889">
    <property type="entry name" value="DEOXYRIBOSE-PHOSPHATE ALDOLASE"/>
    <property type="match status" value="1"/>
</dbReference>
<keyword evidence="1" id="KW-0963">Cytoplasm</keyword>
<organism evidence="4 5">
    <name type="scientific">Moheibacter lacus</name>
    <dbReference type="NCBI Taxonomy" id="2745851"/>
    <lineage>
        <taxon>Bacteria</taxon>
        <taxon>Pseudomonadati</taxon>
        <taxon>Bacteroidota</taxon>
        <taxon>Flavobacteriia</taxon>
        <taxon>Flavobacteriales</taxon>
        <taxon>Weeksellaceae</taxon>
        <taxon>Moheibacter</taxon>
    </lineage>
</organism>
<protein>
    <recommendedName>
        <fullName evidence="3">Deoxyribose-phosphate aldolase</fullName>
        <ecNumber evidence="3">4.1.2.4</ecNumber>
    </recommendedName>
</protein>
<reference evidence="4 5" key="1">
    <citation type="submission" date="2020-07" db="EMBL/GenBank/DDBJ databases">
        <title>Moheibacter lacus sp. nov., a member of the family Flavobacteriaceae isolated from freshwater lake sediment.</title>
        <authorList>
            <person name="Liu Y."/>
        </authorList>
    </citation>
    <scope>NUCLEOTIDE SEQUENCE [LARGE SCALE GENOMIC DNA]</scope>
    <source>
        <strain evidence="4 5">BDHS18</strain>
    </source>
</reference>
<dbReference type="InterPro" id="IPR002915">
    <property type="entry name" value="DeoC/FbaB/LacD_aldolase"/>
</dbReference>
<accession>A0A838ZI30</accession>
<dbReference type="NCBIfam" id="TIGR00126">
    <property type="entry name" value="deoC"/>
    <property type="match status" value="1"/>
</dbReference>
<dbReference type="PIRSF" id="PIRSF001357">
    <property type="entry name" value="DeoC"/>
    <property type="match status" value="1"/>
</dbReference>
<evidence type="ECO:0000313" key="5">
    <source>
        <dbReference type="Proteomes" id="UP000552241"/>
    </source>
</evidence>
<keyword evidence="2" id="KW-0704">Schiff base</keyword>
<dbReference type="SUPFAM" id="SSF51569">
    <property type="entry name" value="Aldolase"/>
    <property type="match status" value="1"/>
</dbReference>
<evidence type="ECO:0000313" key="4">
    <source>
        <dbReference type="EMBL" id="MBA5629331.1"/>
    </source>
</evidence>
<dbReference type="GO" id="GO:0016052">
    <property type="term" value="P:carbohydrate catabolic process"/>
    <property type="evidence" value="ECO:0007669"/>
    <property type="project" value="TreeGrafter"/>
</dbReference>
<sequence length="247" mass="27282">MQLGDYLDSTYLKTPKQSGLSDSQTLEEVHKLTREATEHGFFAVMVRPDYVRSLRMLIDELNSEVKLGTVIDFPEGNGGLDAKVSEAQRAIGDGADELDFVVDYRAFKNGQVEKVSEEIEVCSAIALKNDKIVKWIIETAALTDHEIQRLTKLIREIIEMKLAEFPPENVFVKSSTGFFQTPNAEPNGANEHVIRLMVENAGDLSVKASGGVRTKKEAEKMIELGVKRIGTSSAKQIISDATGSTDY</sequence>
<dbReference type="AlphaFoldDB" id="A0A838ZI30"/>
<dbReference type="EC" id="4.1.2.4" evidence="3"/>
<dbReference type="InterPro" id="IPR011343">
    <property type="entry name" value="DeoC"/>
</dbReference>
<proteinExistence type="predicted"/>
<dbReference type="GO" id="GO:0005737">
    <property type="term" value="C:cytoplasm"/>
    <property type="evidence" value="ECO:0007669"/>
    <property type="project" value="InterPro"/>
</dbReference>
<dbReference type="InterPro" id="IPR013785">
    <property type="entry name" value="Aldolase_TIM"/>
</dbReference>
<gene>
    <name evidence="4" type="primary">deoC</name>
    <name evidence="4" type="ORF">HU137_06040</name>
</gene>
<comment type="caution">
    <text evidence="4">The sequence shown here is derived from an EMBL/GenBank/DDBJ whole genome shotgun (WGS) entry which is preliminary data.</text>
</comment>
<dbReference type="PANTHER" id="PTHR10889:SF1">
    <property type="entry name" value="DEOXYRIBOSE-PHOSPHATE ALDOLASE"/>
    <property type="match status" value="1"/>
</dbReference>
<name>A0A838ZI30_9FLAO</name>
<dbReference type="EMBL" id="JACDZE010000001">
    <property type="protein sequence ID" value="MBA5629331.1"/>
    <property type="molecule type" value="Genomic_DNA"/>
</dbReference>
<dbReference type="Pfam" id="PF01791">
    <property type="entry name" value="DeoC"/>
    <property type="match status" value="1"/>
</dbReference>
<dbReference type="Gene3D" id="3.20.20.70">
    <property type="entry name" value="Aldolase class I"/>
    <property type="match status" value="1"/>
</dbReference>
<keyword evidence="5" id="KW-1185">Reference proteome</keyword>
<dbReference type="GO" id="GO:0009264">
    <property type="term" value="P:deoxyribonucleotide catabolic process"/>
    <property type="evidence" value="ECO:0007669"/>
    <property type="project" value="UniProtKB-UniRule"/>
</dbReference>
<evidence type="ECO:0000256" key="3">
    <source>
        <dbReference type="NCBIfam" id="TIGR00126"/>
    </source>
</evidence>
<evidence type="ECO:0000256" key="1">
    <source>
        <dbReference type="ARBA" id="ARBA00022490"/>
    </source>
</evidence>
<dbReference type="GO" id="GO:0004139">
    <property type="term" value="F:deoxyribose-phosphate aldolase activity"/>
    <property type="evidence" value="ECO:0007669"/>
    <property type="project" value="UniProtKB-UniRule"/>
</dbReference>
<keyword evidence="4" id="KW-0456">Lyase</keyword>
<dbReference type="Proteomes" id="UP000552241">
    <property type="component" value="Unassembled WGS sequence"/>
</dbReference>
<dbReference type="SMART" id="SM01133">
    <property type="entry name" value="DeoC"/>
    <property type="match status" value="1"/>
</dbReference>
<evidence type="ECO:0000256" key="2">
    <source>
        <dbReference type="ARBA" id="ARBA00023270"/>
    </source>
</evidence>